<accession>F3CJW8</accession>
<proteinExistence type="predicted"/>
<comment type="caution">
    <text evidence="1">The sequence shown here is derived from an EMBL/GenBank/DDBJ whole genome shotgun (WGS) entry which is preliminary data.</text>
</comment>
<evidence type="ECO:0000313" key="1">
    <source>
        <dbReference type="EMBL" id="EGH19560.1"/>
    </source>
</evidence>
<organism evidence="1 2">
    <name type="scientific">Pseudomonas savastanoi pv. glycinea str. race 4</name>
    <dbReference type="NCBI Taxonomy" id="875330"/>
    <lineage>
        <taxon>Bacteria</taxon>
        <taxon>Pseudomonadati</taxon>
        <taxon>Pseudomonadota</taxon>
        <taxon>Gammaproteobacteria</taxon>
        <taxon>Pseudomonadales</taxon>
        <taxon>Pseudomonadaceae</taxon>
        <taxon>Pseudomonas</taxon>
    </lineage>
</organism>
<name>F3CJW8_PSESG</name>
<evidence type="ECO:0000313" key="2">
    <source>
        <dbReference type="Proteomes" id="UP000005466"/>
    </source>
</evidence>
<dbReference type="Proteomes" id="UP000005466">
    <property type="component" value="Unassembled WGS sequence"/>
</dbReference>
<gene>
    <name evidence="1" type="ORF">Pgy4_41964</name>
</gene>
<dbReference type="EMBL" id="ADWY01004278">
    <property type="protein sequence ID" value="EGH19560.1"/>
    <property type="molecule type" value="Genomic_DNA"/>
</dbReference>
<dbReference type="AlphaFoldDB" id="F3CJW8"/>
<reference evidence="1 2" key="1">
    <citation type="journal article" date="2011" name="PLoS Pathog.">
        <title>Dynamic evolution of pathogenicity revealed by sequencing and comparative genomics of 19 Pseudomonas syringae isolates.</title>
        <authorList>
            <person name="Baltrus D.A."/>
            <person name="Nishimura M.T."/>
            <person name="Romanchuk A."/>
            <person name="Chang J.H."/>
            <person name="Mukhtar M.S."/>
            <person name="Cherkis K."/>
            <person name="Roach J."/>
            <person name="Grant S.R."/>
            <person name="Jones C.D."/>
            <person name="Dangl J.L."/>
        </authorList>
    </citation>
    <scope>NUCLEOTIDE SEQUENCE [LARGE SCALE GENOMIC DNA]</scope>
    <source>
        <strain evidence="2">race 4</strain>
    </source>
</reference>
<sequence>MGVDYLNSQQFDWQRLCRYLEKRLGEQALFVRS</sequence>
<protein>
    <submittedName>
        <fullName evidence="1">Uncharacterized protein</fullName>
    </submittedName>
</protein>
<feature type="non-terminal residue" evidence="1">
    <location>
        <position position="33"/>
    </location>
</feature>